<dbReference type="InterPro" id="IPR022601">
    <property type="entry name" value="DUF3160"/>
</dbReference>
<sequence length="823" mass="94262">MKRQILFASFFLFLIACGGDKKTEEKDQPVSSPDVVEVIESNDEVIEDVENPILIDGKLDIEQLGEDVDLKMNISSLSLYEIRILRNSFAAKQGYCFMKGDLRYTFGATSWYNERMEDRYWAEEGGKDIEPISYSNEETIFIEKLKKREEELKAQNLIKKGDRRLANVGNVVNLFQLNEPAPELMSMLGKNGFAIVPNNNIQLFHLYEQNDYAEFPNFVTTDMYMQLFHMYFGYILRQIEEEQFIPILSQICESMIKDMEEIVNSASDESVKEIAKFNHTYYAIAYTVLTDKKIEVPSGYEQHYKTELLSIKSAEDSTSKFLEFQEVNFPYSLFKPRGHYTRTETLKRYFSAMMWLQSAPFCLNNDLQFKRALVNASVLGNSPNFRKETLQKYKAIMEPINFIIGQPDNVSFLDLVGLIDKEELSIEELLQNTTAIERMKEEVKKMADIKDKIRSGGGSCKIKINFIPQRYLSDNDVLQNLVDLKSKVSKRPYPQGLDVMAAFGSASAENLLLNELKEGEKWSEYPTLLSGMQEEMNGLNWDETLYTKWIQSLLELQKPNDSYPYFMQTKEWDKKNLNASLASWAELKHDSILYAEQPMAAECGSGEEVPSPYTVGYVEPNIGYWNTVIELIDLTKSVLERNKLLNSNISRITTGLRENAEFLLSASEKELAGKKLSVQEYGQIEIIGSTFEWLTLDLVKQKDQYLDGWHNVKGADKSVAVVADIYTANGENNPDKGILHVATGNVNDIYAVVEIEGYLYITKGAVFGYHEFHLPMGNRLTDEEWQEMIENNEATGIPTWMKDIIVPIPVPETNEKIFYSSGC</sequence>
<keyword evidence="3" id="KW-1185">Reference proteome</keyword>
<dbReference type="Proteomes" id="UP000198521">
    <property type="component" value="Unassembled WGS sequence"/>
</dbReference>
<dbReference type="Pfam" id="PF11369">
    <property type="entry name" value="DUF3160"/>
    <property type="match status" value="1"/>
</dbReference>
<gene>
    <name evidence="2" type="ORF">SAMN04487910_2213</name>
</gene>
<organism evidence="2 3">
    <name type="scientific">Aquimarina amphilecti</name>
    <dbReference type="NCBI Taxonomy" id="1038014"/>
    <lineage>
        <taxon>Bacteria</taxon>
        <taxon>Pseudomonadati</taxon>
        <taxon>Bacteroidota</taxon>
        <taxon>Flavobacteriia</taxon>
        <taxon>Flavobacteriales</taxon>
        <taxon>Flavobacteriaceae</taxon>
        <taxon>Aquimarina</taxon>
    </lineage>
</organism>
<dbReference type="Pfam" id="PF13308">
    <property type="entry name" value="YARHG"/>
    <property type="match status" value="1"/>
</dbReference>
<dbReference type="InterPro" id="IPR025582">
    <property type="entry name" value="YARHG_dom"/>
</dbReference>
<dbReference type="PROSITE" id="PS51257">
    <property type="entry name" value="PROKAR_LIPOPROTEIN"/>
    <property type="match status" value="1"/>
</dbReference>
<accession>A0A1H7PH49</accession>
<protein>
    <submittedName>
        <fullName evidence="2">YARHG domain-containing protein</fullName>
    </submittedName>
</protein>
<dbReference type="AlphaFoldDB" id="A0A1H7PH49"/>
<dbReference type="InterPro" id="IPR038434">
    <property type="entry name" value="YARHG_sf"/>
</dbReference>
<dbReference type="OrthoDB" id="353549at2"/>
<dbReference type="STRING" id="1038014.SAMN04487910_2213"/>
<dbReference type="SMART" id="SM01324">
    <property type="entry name" value="YARHG"/>
    <property type="match status" value="1"/>
</dbReference>
<dbReference type="EMBL" id="FOAB01000004">
    <property type="protein sequence ID" value="SEL35111.1"/>
    <property type="molecule type" value="Genomic_DNA"/>
</dbReference>
<evidence type="ECO:0000259" key="1">
    <source>
        <dbReference type="SMART" id="SM01324"/>
    </source>
</evidence>
<dbReference type="SMART" id="SM01325">
    <property type="entry name" value="DUF3160"/>
    <property type="match status" value="1"/>
</dbReference>
<evidence type="ECO:0000313" key="3">
    <source>
        <dbReference type="Proteomes" id="UP000198521"/>
    </source>
</evidence>
<evidence type="ECO:0000313" key="2">
    <source>
        <dbReference type="EMBL" id="SEL35111.1"/>
    </source>
</evidence>
<name>A0A1H7PH49_AQUAM</name>
<feature type="domain" description="YARHG" evidence="1">
    <location>
        <begin position="57"/>
        <end position="150"/>
    </location>
</feature>
<reference evidence="2 3" key="1">
    <citation type="submission" date="2016-10" db="EMBL/GenBank/DDBJ databases">
        <authorList>
            <person name="de Groot N.N."/>
        </authorList>
    </citation>
    <scope>NUCLEOTIDE SEQUENCE [LARGE SCALE GENOMIC DNA]</scope>
    <source>
        <strain evidence="2 3">DSM 25232</strain>
    </source>
</reference>
<dbReference type="Gene3D" id="1.20.58.1690">
    <property type="match status" value="1"/>
</dbReference>
<proteinExistence type="predicted"/>
<dbReference type="RefSeq" id="WP_091408260.1">
    <property type="nucleotide sequence ID" value="NZ_FOAB01000004.1"/>
</dbReference>